<dbReference type="EMBL" id="AGNL01008548">
    <property type="protein sequence ID" value="EJK70433.1"/>
    <property type="molecule type" value="Genomic_DNA"/>
</dbReference>
<organism evidence="2 3">
    <name type="scientific">Thalassiosira oceanica</name>
    <name type="common">Marine diatom</name>
    <dbReference type="NCBI Taxonomy" id="159749"/>
    <lineage>
        <taxon>Eukaryota</taxon>
        <taxon>Sar</taxon>
        <taxon>Stramenopiles</taxon>
        <taxon>Ochrophyta</taxon>
        <taxon>Bacillariophyta</taxon>
        <taxon>Coscinodiscophyceae</taxon>
        <taxon>Thalassiosirophycidae</taxon>
        <taxon>Thalassiosirales</taxon>
        <taxon>Thalassiosiraceae</taxon>
        <taxon>Thalassiosira</taxon>
    </lineage>
</organism>
<evidence type="ECO:0000256" key="1">
    <source>
        <dbReference type="SAM" id="MobiDB-lite"/>
    </source>
</evidence>
<evidence type="ECO:0000313" key="3">
    <source>
        <dbReference type="Proteomes" id="UP000266841"/>
    </source>
</evidence>
<dbReference type="Proteomes" id="UP000266841">
    <property type="component" value="Unassembled WGS sequence"/>
</dbReference>
<proteinExistence type="predicted"/>
<comment type="caution">
    <text evidence="2">The sequence shown here is derived from an EMBL/GenBank/DDBJ whole genome shotgun (WGS) entry which is preliminary data.</text>
</comment>
<accession>K0SVI7</accession>
<dbReference type="AlphaFoldDB" id="K0SVI7"/>
<name>K0SVI7_THAOC</name>
<evidence type="ECO:0000313" key="2">
    <source>
        <dbReference type="EMBL" id="EJK70433.1"/>
    </source>
</evidence>
<feature type="non-terminal residue" evidence="2">
    <location>
        <position position="1"/>
    </location>
</feature>
<reference evidence="2 3" key="1">
    <citation type="journal article" date="2012" name="Genome Biol.">
        <title>Genome and low-iron response of an oceanic diatom adapted to chronic iron limitation.</title>
        <authorList>
            <person name="Lommer M."/>
            <person name="Specht M."/>
            <person name="Roy A.S."/>
            <person name="Kraemer L."/>
            <person name="Andreson R."/>
            <person name="Gutowska M.A."/>
            <person name="Wolf J."/>
            <person name="Bergner S.V."/>
            <person name="Schilhabel M.B."/>
            <person name="Klostermeier U.C."/>
            <person name="Beiko R.G."/>
            <person name="Rosenstiel P."/>
            <person name="Hippler M."/>
            <person name="Laroche J."/>
        </authorList>
    </citation>
    <scope>NUCLEOTIDE SEQUENCE [LARGE SCALE GENOMIC DNA]</scope>
    <source>
        <strain evidence="2 3">CCMP1005</strain>
    </source>
</reference>
<feature type="region of interest" description="Disordered" evidence="1">
    <location>
        <begin position="1"/>
        <end position="27"/>
    </location>
</feature>
<sequence length="107" mass="11453">TQEAEAVGGGRGAYRKKENGQRVQFGAEATASTLPLRQIDQKPEDAHPVISQAVVRRAGADGQGCQDGVIFSSHAMLKVLRRDPRSNPVAWAAIIPFGRSSSLFLPV</sequence>
<keyword evidence="3" id="KW-1185">Reference proteome</keyword>
<gene>
    <name evidence="2" type="ORF">THAOC_08210</name>
</gene>
<protein>
    <submittedName>
        <fullName evidence="2">Uncharacterized protein</fullName>
    </submittedName>
</protein>